<dbReference type="Pfam" id="PF00403">
    <property type="entry name" value="HMA"/>
    <property type="match status" value="2"/>
</dbReference>
<dbReference type="InterPro" id="IPR036412">
    <property type="entry name" value="HAD-like_sf"/>
</dbReference>
<dbReference type="Pfam" id="PF00122">
    <property type="entry name" value="E1-E2_ATPase"/>
    <property type="match status" value="1"/>
</dbReference>
<dbReference type="InterPro" id="IPR008250">
    <property type="entry name" value="ATPase_P-typ_transduc_dom_A_sf"/>
</dbReference>
<feature type="transmembrane region" description="Helical" evidence="8">
    <location>
        <begin position="187"/>
        <end position="205"/>
    </location>
</feature>
<dbReference type="GO" id="GO:0055070">
    <property type="term" value="P:copper ion homeostasis"/>
    <property type="evidence" value="ECO:0007669"/>
    <property type="project" value="TreeGrafter"/>
</dbReference>
<evidence type="ECO:0000313" key="11">
    <source>
        <dbReference type="Proteomes" id="UP000574067"/>
    </source>
</evidence>
<comment type="subcellular location">
    <subcellularLocation>
        <location evidence="1">Endomembrane system</location>
        <topology evidence="1">Multi-pass membrane protein</topology>
    </subcellularLocation>
</comment>
<feature type="transmembrane region" description="Helical" evidence="8">
    <location>
        <begin position="398"/>
        <end position="420"/>
    </location>
</feature>
<protein>
    <submittedName>
        <fullName evidence="10">HAD-IC family P-type ATPase</fullName>
    </submittedName>
</protein>
<feature type="transmembrane region" description="Helical" evidence="8">
    <location>
        <begin position="217"/>
        <end position="239"/>
    </location>
</feature>
<comment type="caution">
    <text evidence="10">The sequence shown here is derived from an EMBL/GenBank/DDBJ whole genome shotgun (WGS) entry which is preliminary data.</text>
</comment>
<dbReference type="SUPFAM" id="SSF55008">
    <property type="entry name" value="HMA, heavy metal-associated domain"/>
    <property type="match status" value="2"/>
</dbReference>
<dbReference type="GO" id="GO:0016887">
    <property type="term" value="F:ATP hydrolysis activity"/>
    <property type="evidence" value="ECO:0007669"/>
    <property type="project" value="InterPro"/>
</dbReference>
<evidence type="ECO:0000256" key="6">
    <source>
        <dbReference type="ARBA" id="ARBA00023136"/>
    </source>
</evidence>
<evidence type="ECO:0000256" key="5">
    <source>
        <dbReference type="ARBA" id="ARBA00022989"/>
    </source>
</evidence>
<dbReference type="InterPro" id="IPR059000">
    <property type="entry name" value="ATPase_P-type_domA"/>
</dbReference>
<keyword evidence="4" id="KW-1278">Translocase</keyword>
<dbReference type="GO" id="GO:0016020">
    <property type="term" value="C:membrane"/>
    <property type="evidence" value="ECO:0007669"/>
    <property type="project" value="InterPro"/>
</dbReference>
<feature type="transmembrane region" description="Helical" evidence="8">
    <location>
        <begin position="652"/>
        <end position="669"/>
    </location>
</feature>
<sequence length="676" mass="69048">MSATPAIADCSLPIEGLNGDACVARVQRALAAVPGVRQADVNLAAEAVHVQAEGAVSLKALRAAVQRAGYRLSEQQLRLRIEGLSCAACGARVERVLQRQPGVISAGVNVATGMADVVLAARDPELAGLEQAVARAGFQVRPVEEEGAADMPRPDPAANGAPVLAALLLAAPLALPLLGPAWTLPGWLQLLLATPLQLLLGARFYRSAWQALRTRGVNTDLLVALGTSAAYGLSVWLLATGGARLHFGASAGVIALVLLGRWLEARAKQRAGATLRALRALQPASARVRREDGREADVPLARLRGGDLVVLRPGERIAVDGDIVEGRGEVDDSPLTGARRPGLRGPGERVSAGAVNGASRLLVRATGVGADSTLARLVRRLEAAQAAKAPAQRVADRACAWLVPGVLALALLTLLGWGAATHDWQRAVLHAVAVLLVASPCALGLAVPAALLAGTGVAARHGILIRDIQALELAQSLSVVAFDPAGTFAEDCAEAPGGGDRLKEGAVQAVRRLHAMDIDTVLLSGDAAARAGAVARALGIAEVRAGVPPQDRAAIVAGLRARGRVALVGDGLDDAPALAAADVGIAMAGADGAVPAAGITLLRRDPALVADAIAIARRTGATLRQNLGWAGAHHLAGLPLAAFGLLDPVLAGAAMAFSSVVVLGNALALQRWRPGR</sequence>
<dbReference type="EMBL" id="JABBFW010000003">
    <property type="protein sequence ID" value="NML14703.1"/>
    <property type="molecule type" value="Genomic_DNA"/>
</dbReference>
<feature type="transmembrane region" description="Helical" evidence="8">
    <location>
        <begin position="245"/>
        <end position="263"/>
    </location>
</feature>
<evidence type="ECO:0000256" key="4">
    <source>
        <dbReference type="ARBA" id="ARBA00022967"/>
    </source>
</evidence>
<dbReference type="GO" id="GO:0043682">
    <property type="term" value="F:P-type divalent copper transporter activity"/>
    <property type="evidence" value="ECO:0007669"/>
    <property type="project" value="TreeGrafter"/>
</dbReference>
<keyword evidence="2 8" id="KW-0812">Transmembrane</keyword>
<accession>A0A848F8N5</accession>
<dbReference type="InterPro" id="IPR023214">
    <property type="entry name" value="HAD_sf"/>
</dbReference>
<dbReference type="PROSITE" id="PS50846">
    <property type="entry name" value="HMA_2"/>
    <property type="match status" value="2"/>
</dbReference>
<dbReference type="InterPro" id="IPR023298">
    <property type="entry name" value="ATPase_P-typ_TM_dom_sf"/>
</dbReference>
<dbReference type="Proteomes" id="UP000574067">
    <property type="component" value="Unassembled WGS sequence"/>
</dbReference>
<proteinExistence type="predicted"/>
<dbReference type="InterPro" id="IPR036163">
    <property type="entry name" value="HMA_dom_sf"/>
</dbReference>
<dbReference type="RefSeq" id="WP_169159600.1">
    <property type="nucleotide sequence ID" value="NZ_JABBFW010000003.1"/>
</dbReference>
<dbReference type="InterPro" id="IPR006121">
    <property type="entry name" value="HMA_dom"/>
</dbReference>
<dbReference type="GO" id="GO:0005507">
    <property type="term" value="F:copper ion binding"/>
    <property type="evidence" value="ECO:0007669"/>
    <property type="project" value="TreeGrafter"/>
</dbReference>
<evidence type="ECO:0000259" key="9">
    <source>
        <dbReference type="PROSITE" id="PS50846"/>
    </source>
</evidence>
<keyword evidence="11" id="KW-1185">Reference proteome</keyword>
<dbReference type="Pfam" id="PF00702">
    <property type="entry name" value="Hydrolase"/>
    <property type="match status" value="1"/>
</dbReference>
<dbReference type="Gene3D" id="3.30.70.100">
    <property type="match status" value="2"/>
</dbReference>
<evidence type="ECO:0000256" key="3">
    <source>
        <dbReference type="ARBA" id="ARBA00022723"/>
    </source>
</evidence>
<evidence type="ECO:0000256" key="7">
    <source>
        <dbReference type="SAM" id="MobiDB-lite"/>
    </source>
</evidence>
<evidence type="ECO:0000256" key="2">
    <source>
        <dbReference type="ARBA" id="ARBA00022692"/>
    </source>
</evidence>
<dbReference type="InterPro" id="IPR017969">
    <property type="entry name" value="Heavy-metal-associated_CS"/>
</dbReference>
<evidence type="ECO:0000256" key="8">
    <source>
        <dbReference type="SAM" id="Phobius"/>
    </source>
</evidence>
<dbReference type="PANTHER" id="PTHR43520:SF8">
    <property type="entry name" value="P-TYPE CU(+) TRANSPORTER"/>
    <property type="match status" value="1"/>
</dbReference>
<dbReference type="Gene3D" id="3.40.50.1000">
    <property type="entry name" value="HAD superfamily/HAD-like"/>
    <property type="match status" value="1"/>
</dbReference>
<gene>
    <name evidence="10" type="ORF">HHL10_06890</name>
</gene>
<feature type="transmembrane region" description="Helical" evidence="8">
    <location>
        <begin position="432"/>
        <end position="459"/>
    </location>
</feature>
<feature type="transmembrane region" description="Helical" evidence="8">
    <location>
        <begin position="627"/>
        <end position="646"/>
    </location>
</feature>
<keyword evidence="6 8" id="KW-0472">Membrane</keyword>
<name>A0A848F8N5_9BURK</name>
<keyword evidence="5 8" id="KW-1133">Transmembrane helix</keyword>
<dbReference type="NCBIfam" id="TIGR01494">
    <property type="entry name" value="ATPase_P-type"/>
    <property type="match status" value="2"/>
</dbReference>
<dbReference type="CDD" id="cd00371">
    <property type="entry name" value="HMA"/>
    <property type="match status" value="2"/>
</dbReference>
<feature type="region of interest" description="Disordered" evidence="7">
    <location>
        <begin position="330"/>
        <end position="349"/>
    </location>
</feature>
<dbReference type="AlphaFoldDB" id="A0A848F8N5"/>
<keyword evidence="3" id="KW-0479">Metal-binding</keyword>
<dbReference type="InterPro" id="IPR001757">
    <property type="entry name" value="P_typ_ATPase"/>
</dbReference>
<dbReference type="SUPFAM" id="SSF81653">
    <property type="entry name" value="Calcium ATPase, transduction domain A"/>
    <property type="match status" value="1"/>
</dbReference>
<dbReference type="SUPFAM" id="SSF56784">
    <property type="entry name" value="HAD-like"/>
    <property type="match status" value="1"/>
</dbReference>
<reference evidence="10 11" key="1">
    <citation type="submission" date="2020-04" db="EMBL/GenBank/DDBJ databases">
        <title>Azohydromonas sp. isolated from soil.</title>
        <authorList>
            <person name="Dahal R.H."/>
        </authorList>
    </citation>
    <scope>NUCLEOTIDE SEQUENCE [LARGE SCALE GENOMIC DNA]</scope>
    <source>
        <strain evidence="10 11">G-1-1-14</strain>
    </source>
</reference>
<evidence type="ECO:0000256" key="1">
    <source>
        <dbReference type="ARBA" id="ARBA00004127"/>
    </source>
</evidence>
<evidence type="ECO:0000313" key="10">
    <source>
        <dbReference type="EMBL" id="NML14703.1"/>
    </source>
</evidence>
<organism evidence="10 11">
    <name type="scientific">Azohydromonas caseinilytica</name>
    <dbReference type="NCBI Taxonomy" id="2728836"/>
    <lineage>
        <taxon>Bacteria</taxon>
        <taxon>Pseudomonadati</taxon>
        <taxon>Pseudomonadota</taxon>
        <taxon>Betaproteobacteria</taxon>
        <taxon>Burkholderiales</taxon>
        <taxon>Sphaerotilaceae</taxon>
        <taxon>Azohydromonas</taxon>
    </lineage>
</organism>
<dbReference type="SUPFAM" id="SSF81665">
    <property type="entry name" value="Calcium ATPase, transmembrane domain M"/>
    <property type="match status" value="1"/>
</dbReference>
<dbReference type="GO" id="GO:0005524">
    <property type="term" value="F:ATP binding"/>
    <property type="evidence" value="ECO:0007669"/>
    <property type="project" value="InterPro"/>
</dbReference>
<feature type="domain" description="HMA" evidence="9">
    <location>
        <begin position="8"/>
        <end position="73"/>
    </location>
</feature>
<dbReference type="GO" id="GO:0012505">
    <property type="term" value="C:endomembrane system"/>
    <property type="evidence" value="ECO:0007669"/>
    <property type="project" value="UniProtKB-SubCell"/>
</dbReference>
<dbReference type="Gene3D" id="2.70.150.10">
    <property type="entry name" value="Calcium-transporting ATPase, cytoplasmic transduction domain A"/>
    <property type="match status" value="1"/>
</dbReference>
<dbReference type="PROSITE" id="PS01047">
    <property type="entry name" value="HMA_1"/>
    <property type="match status" value="1"/>
</dbReference>
<dbReference type="PANTHER" id="PTHR43520">
    <property type="entry name" value="ATP7, ISOFORM B"/>
    <property type="match status" value="1"/>
</dbReference>
<feature type="domain" description="HMA" evidence="9">
    <location>
        <begin position="75"/>
        <end position="141"/>
    </location>
</feature>